<dbReference type="PROSITE" id="PS51687">
    <property type="entry name" value="SAM_MT_RNA_M5U"/>
    <property type="match status" value="1"/>
</dbReference>
<feature type="binding site" evidence="4">
    <location>
        <position position="300"/>
    </location>
    <ligand>
        <name>S-adenosyl-L-methionine</name>
        <dbReference type="ChEBI" id="CHEBI:59789"/>
    </ligand>
</feature>
<dbReference type="PANTHER" id="PTHR11061:SF30">
    <property type="entry name" value="TRNA (URACIL(54)-C(5))-METHYLTRANSFERASE"/>
    <property type="match status" value="1"/>
</dbReference>
<organism evidence="6 7">
    <name type="scientific">Roseburia inulinivorans</name>
    <dbReference type="NCBI Taxonomy" id="360807"/>
    <lineage>
        <taxon>Bacteria</taxon>
        <taxon>Bacillati</taxon>
        <taxon>Bacillota</taxon>
        <taxon>Clostridia</taxon>
        <taxon>Lachnospirales</taxon>
        <taxon>Lachnospiraceae</taxon>
        <taxon>Roseburia</taxon>
    </lineage>
</organism>
<evidence type="ECO:0000256" key="5">
    <source>
        <dbReference type="PROSITE-ProRule" id="PRU10015"/>
    </source>
</evidence>
<protein>
    <submittedName>
        <fullName evidence="6">23S rRNA (Uracil-C(5))-methyltransferase RlmCD</fullName>
        <ecNumber evidence="6">2.1.1.189</ecNumber>
    </submittedName>
</protein>
<dbReference type="InterPro" id="IPR029063">
    <property type="entry name" value="SAM-dependent_MTases_sf"/>
</dbReference>
<dbReference type="EMBL" id="CYXX01000025">
    <property type="protein sequence ID" value="CUN24378.1"/>
    <property type="molecule type" value="Genomic_DNA"/>
</dbReference>
<feature type="active site" description="Nucleophile" evidence="4">
    <location>
        <position position="396"/>
    </location>
</feature>
<evidence type="ECO:0000256" key="4">
    <source>
        <dbReference type="PROSITE-ProRule" id="PRU01024"/>
    </source>
</evidence>
<proteinExistence type="inferred from homology"/>
<dbReference type="GO" id="GO:0070475">
    <property type="term" value="P:rRNA base methylation"/>
    <property type="evidence" value="ECO:0007669"/>
    <property type="project" value="TreeGrafter"/>
</dbReference>
<evidence type="ECO:0000256" key="3">
    <source>
        <dbReference type="ARBA" id="ARBA00022691"/>
    </source>
</evidence>
<dbReference type="Pfam" id="PF05958">
    <property type="entry name" value="tRNA_U5-meth_tr"/>
    <property type="match status" value="1"/>
</dbReference>
<dbReference type="Gene3D" id="2.40.50.1070">
    <property type="match status" value="1"/>
</dbReference>
<feature type="binding site" evidence="4">
    <location>
        <position position="369"/>
    </location>
    <ligand>
        <name>S-adenosyl-L-methionine</name>
        <dbReference type="ChEBI" id="CHEBI:59789"/>
    </ligand>
</feature>
<dbReference type="FunFam" id="3.40.50.150:FF:000009">
    <property type="entry name" value="23S rRNA (Uracil(1939)-C(5))-methyltransferase RlmD"/>
    <property type="match status" value="1"/>
</dbReference>
<dbReference type="AlphaFoldDB" id="A0A173VEL9"/>
<dbReference type="RefSeq" id="WP_055170834.1">
    <property type="nucleotide sequence ID" value="NZ_CYXX01000025.1"/>
</dbReference>
<dbReference type="EC" id="2.1.1.189" evidence="6"/>
<dbReference type="PROSITE" id="PS01230">
    <property type="entry name" value="TRMA_1"/>
    <property type="match status" value="1"/>
</dbReference>
<keyword evidence="3 4" id="KW-0949">S-adenosyl-L-methionine</keyword>
<dbReference type="Gene3D" id="3.40.50.150">
    <property type="entry name" value="Vaccinia Virus protein VP39"/>
    <property type="match status" value="1"/>
</dbReference>
<feature type="binding site" evidence="4">
    <location>
        <position position="321"/>
    </location>
    <ligand>
        <name>S-adenosyl-L-methionine</name>
        <dbReference type="ChEBI" id="CHEBI:59789"/>
    </ligand>
</feature>
<comment type="similarity">
    <text evidence="4">Belongs to the class I-like SAM-binding methyltransferase superfamily. RNA M5U methyltransferase family.</text>
</comment>
<dbReference type="GO" id="GO:0070041">
    <property type="term" value="F:rRNA (uridine-C5-)-methyltransferase activity"/>
    <property type="evidence" value="ECO:0007669"/>
    <property type="project" value="TreeGrafter"/>
</dbReference>
<feature type="binding site" evidence="4">
    <location>
        <position position="271"/>
    </location>
    <ligand>
        <name>S-adenosyl-L-methionine</name>
        <dbReference type="ChEBI" id="CHEBI:59789"/>
    </ligand>
</feature>
<reference evidence="6 7" key="1">
    <citation type="submission" date="2015-09" db="EMBL/GenBank/DDBJ databases">
        <authorList>
            <consortium name="Pathogen Informatics"/>
        </authorList>
    </citation>
    <scope>NUCLEOTIDE SEQUENCE [LARGE SCALE GENOMIC DNA]</scope>
    <source>
        <strain evidence="6 7">2789STDY5608887</strain>
    </source>
</reference>
<keyword evidence="1 4" id="KW-0489">Methyltransferase</keyword>
<accession>A0A173VEL9</accession>
<dbReference type="SUPFAM" id="SSF53335">
    <property type="entry name" value="S-adenosyl-L-methionine-dependent methyltransferases"/>
    <property type="match status" value="1"/>
</dbReference>
<sequence>MQTKGKKKIIDNAGALQKKYAWKSEKMQDTKKAPQDTKKQAAACPYAKKCGGCDYQGMSYEQQLQEKQTYVRKNIGDYCKVLPIIGMENPYHYRNKVHAVFDVERRGKHANGGRRTAGNGHAKAAPGGVISGVYKAGTHEVINIDSCEIEDELSSTIIRDIRGLLHSFKIKTYDEDTGYGLLRHVLVRRGFHSGEVMVVLVLGSPILPSKNNFVKALRKLHPEITTVVVNINDKQTSMVLGEKETVIYGKGYIEDTLCGCTFRISPKSFYQVNPVQTEILYNKAITYAGLTGKEKVIDAYCGTGTIGLIAASKAKEVIGVELNRDAVKDAVINAKRNNIKNEQFYNADAGKFMVELSEQNKKVDVVFMDPPRAGSDEAFLSSVVKLAPKKVVYMSCNPETLARDLKYLTRHGYQAVECQPCDMFPFTKHVECVCLLTKPHEAKHHVNATPDMDR</sequence>
<dbReference type="NCBIfam" id="TIGR00479">
    <property type="entry name" value="rumA"/>
    <property type="match status" value="1"/>
</dbReference>
<evidence type="ECO:0000313" key="6">
    <source>
        <dbReference type="EMBL" id="CUN24378.1"/>
    </source>
</evidence>
<evidence type="ECO:0000313" key="7">
    <source>
        <dbReference type="Proteomes" id="UP000095453"/>
    </source>
</evidence>
<dbReference type="InterPro" id="IPR030390">
    <property type="entry name" value="MeTrfase_TrmA_AS"/>
</dbReference>
<dbReference type="Proteomes" id="UP000095453">
    <property type="component" value="Unassembled WGS sequence"/>
</dbReference>
<dbReference type="PANTHER" id="PTHR11061">
    <property type="entry name" value="RNA M5U METHYLTRANSFERASE"/>
    <property type="match status" value="1"/>
</dbReference>
<dbReference type="FunFam" id="2.40.50.1070:FF:000003">
    <property type="entry name" value="23S rRNA (Uracil-5-)-methyltransferase RumA"/>
    <property type="match status" value="1"/>
</dbReference>
<dbReference type="InterPro" id="IPR010280">
    <property type="entry name" value="U5_MeTrfase_fam"/>
</dbReference>
<keyword evidence="2 4" id="KW-0808">Transferase</keyword>
<dbReference type="CDD" id="cd02440">
    <property type="entry name" value="AdoMet_MTases"/>
    <property type="match status" value="1"/>
</dbReference>
<evidence type="ECO:0000256" key="1">
    <source>
        <dbReference type="ARBA" id="ARBA00022603"/>
    </source>
</evidence>
<feature type="active site" evidence="5">
    <location>
        <position position="396"/>
    </location>
</feature>
<name>A0A173VEL9_9FIRM</name>
<gene>
    <name evidence="6" type="primary">rlmCD_3</name>
    <name evidence="6" type="ORF">ERS852444_02741</name>
</gene>
<evidence type="ECO:0000256" key="2">
    <source>
        <dbReference type="ARBA" id="ARBA00022679"/>
    </source>
</evidence>